<accession>A0A1X3D3A7</accession>
<dbReference type="GO" id="GO:0005507">
    <property type="term" value="F:copper ion binding"/>
    <property type="evidence" value="ECO:0007669"/>
    <property type="project" value="TreeGrafter"/>
</dbReference>
<comment type="similarity">
    <text evidence="1">Belongs to the CutA family.</text>
</comment>
<name>A0A1X3D3A7_9NEIS</name>
<dbReference type="EMBL" id="MTBO01000041">
    <property type="protein sequence ID" value="OSI14184.1"/>
    <property type="molecule type" value="Genomic_DNA"/>
</dbReference>
<dbReference type="AlphaFoldDB" id="A0A1X3D3A7"/>
<dbReference type="STRING" id="194197.BWD09_11160"/>
<dbReference type="GeneID" id="94580255"/>
<reference evidence="3" key="1">
    <citation type="submission" date="2017-01" db="EMBL/GenBank/DDBJ databases">
        <authorList>
            <person name="Wolfgang W.J."/>
            <person name="Cole J."/>
            <person name="Wroblewski D."/>
            <person name="Mcginnis J."/>
            <person name="Musser K.A."/>
        </authorList>
    </citation>
    <scope>NUCLEOTIDE SEQUENCE [LARGE SCALE GENOMIC DNA]</scope>
    <source>
        <strain evidence="3">DSM 19151</strain>
    </source>
</reference>
<dbReference type="InterPro" id="IPR004323">
    <property type="entry name" value="Ion_tolerance_CutA"/>
</dbReference>
<dbReference type="Pfam" id="PF03091">
    <property type="entry name" value="CutA1"/>
    <property type="match status" value="1"/>
</dbReference>
<evidence type="ECO:0000313" key="2">
    <source>
        <dbReference type="EMBL" id="OSI14184.1"/>
    </source>
</evidence>
<sequence>MPRFKPVIITATAPNREEAERIGRLLLENGLAACVQYENIFSRYVWNGELCGEEEIRIVIKTARCHYRAVEKTIVRNHSYDCPQVLMQPVQGGFLPYLKWMKAQLGL</sequence>
<dbReference type="PANTHER" id="PTHR23419:SF8">
    <property type="entry name" value="FI09726P"/>
    <property type="match status" value="1"/>
</dbReference>
<dbReference type="Proteomes" id="UP000193118">
    <property type="component" value="Unassembled WGS sequence"/>
</dbReference>
<dbReference type="PANTHER" id="PTHR23419">
    <property type="entry name" value="DIVALENT CATION TOLERANCE CUTA-RELATED"/>
    <property type="match status" value="1"/>
</dbReference>
<evidence type="ECO:0000313" key="3">
    <source>
        <dbReference type="Proteomes" id="UP000193118"/>
    </source>
</evidence>
<dbReference type="OrthoDB" id="37622at2"/>
<protein>
    <submittedName>
        <fullName evidence="2">Cytochrome C biogenesis protein</fullName>
    </submittedName>
</protein>
<organism evidence="2 3">
    <name type="scientific">Neisseria dentiae</name>
    <dbReference type="NCBI Taxonomy" id="194197"/>
    <lineage>
        <taxon>Bacteria</taxon>
        <taxon>Pseudomonadati</taxon>
        <taxon>Pseudomonadota</taxon>
        <taxon>Betaproteobacteria</taxon>
        <taxon>Neisseriales</taxon>
        <taxon>Neisseriaceae</taxon>
        <taxon>Neisseria</taxon>
    </lineage>
</organism>
<dbReference type="RefSeq" id="WP_085366887.1">
    <property type="nucleotide sequence ID" value="NZ_CAUJPZ010000056.1"/>
</dbReference>
<keyword evidence="3" id="KW-1185">Reference proteome</keyword>
<dbReference type="InterPro" id="IPR015867">
    <property type="entry name" value="N-reg_PII/ATP_PRibTrfase_C"/>
</dbReference>
<proteinExistence type="inferred from homology"/>
<dbReference type="SUPFAM" id="SSF54913">
    <property type="entry name" value="GlnB-like"/>
    <property type="match status" value="1"/>
</dbReference>
<gene>
    <name evidence="2" type="ORF">BWD09_11160</name>
</gene>
<dbReference type="InterPro" id="IPR011322">
    <property type="entry name" value="N-reg_PII-like_a/b"/>
</dbReference>
<dbReference type="GO" id="GO:0010038">
    <property type="term" value="P:response to metal ion"/>
    <property type="evidence" value="ECO:0007669"/>
    <property type="project" value="InterPro"/>
</dbReference>
<dbReference type="Gene3D" id="3.30.70.120">
    <property type="match status" value="1"/>
</dbReference>
<evidence type="ECO:0000256" key="1">
    <source>
        <dbReference type="ARBA" id="ARBA00010169"/>
    </source>
</evidence>
<comment type="caution">
    <text evidence="2">The sequence shown here is derived from an EMBL/GenBank/DDBJ whole genome shotgun (WGS) entry which is preliminary data.</text>
</comment>